<dbReference type="Gene3D" id="3.30.70.1320">
    <property type="entry name" value="Multidrug efflux transporter AcrB pore domain like"/>
    <property type="match status" value="1"/>
</dbReference>
<dbReference type="PANTHER" id="PTHR32063">
    <property type="match status" value="1"/>
</dbReference>
<feature type="transmembrane region" description="Helical" evidence="1">
    <location>
        <begin position="455"/>
        <end position="481"/>
    </location>
</feature>
<reference evidence="2 3" key="1">
    <citation type="submission" date="2020-08" db="EMBL/GenBank/DDBJ databases">
        <title>Phenotypic and transcriptomic analysis of seven clinical Stenotrophomonas maltophilia isolates identify a small set of shared and commonly regulated genes involved in biofilm lifestyle.</title>
        <authorList>
            <person name="Alio I."/>
            <person name="Gudzuhn M."/>
            <person name="Streit W."/>
        </authorList>
    </citation>
    <scope>NUCLEOTIDE SEQUENCE [LARGE SCALE GENOMIC DNA]</scope>
    <source>
        <strain evidence="2 3">UHH_SKK55</strain>
    </source>
</reference>
<feature type="transmembrane region" description="Helical" evidence="1">
    <location>
        <begin position="383"/>
        <end position="408"/>
    </location>
</feature>
<dbReference type="SUPFAM" id="SSF82714">
    <property type="entry name" value="Multidrug efflux transporter AcrB TolC docking domain, DN and DC subdomains"/>
    <property type="match status" value="2"/>
</dbReference>
<dbReference type="AlphaFoldDB" id="A0AAX1IH06"/>
<dbReference type="Gene3D" id="3.30.2090.10">
    <property type="entry name" value="Multidrug efflux transporter AcrB TolC docking domain, DN and DC subdomains"/>
    <property type="match status" value="2"/>
</dbReference>
<gene>
    <name evidence="2" type="ORF">GPNADHDJ_03796</name>
</gene>
<dbReference type="PANTHER" id="PTHR32063:SF73">
    <property type="entry name" value="RND SUPERFAMILY EFFLUX PUMP PERMEASE COMPONENT 1"/>
    <property type="match status" value="1"/>
</dbReference>
<dbReference type="Gene3D" id="3.30.70.1430">
    <property type="entry name" value="Multidrug efflux transporter AcrB pore domain"/>
    <property type="match status" value="2"/>
</dbReference>
<dbReference type="Pfam" id="PF00873">
    <property type="entry name" value="ACR_tran"/>
    <property type="match status" value="1"/>
</dbReference>
<dbReference type="Proteomes" id="UP000515598">
    <property type="component" value="Chromosome"/>
</dbReference>
<dbReference type="GO" id="GO:0005886">
    <property type="term" value="C:plasma membrane"/>
    <property type="evidence" value="ECO:0007669"/>
    <property type="project" value="TreeGrafter"/>
</dbReference>
<dbReference type="InterPro" id="IPR001036">
    <property type="entry name" value="Acrflvin-R"/>
</dbReference>
<feature type="transmembrane region" description="Helical" evidence="1">
    <location>
        <begin position="940"/>
        <end position="958"/>
    </location>
</feature>
<evidence type="ECO:0000256" key="1">
    <source>
        <dbReference type="SAM" id="Phobius"/>
    </source>
</evidence>
<sequence>MSVAEFSIRRPVTTIMCFVSLVVIGLIASFRLPLEALPDISAPFLFVQIPYTGSTPEEVERTIIRPVEESLATMTGIKRMRSSATSEAALIYIEFSDWDRDIAIAASDARERIDAIRSDLPDDLQRYNVFKWSSSDQPVLKVRLASTTDLTTAYDMLDREFKRRIERIPGVARVDITGAPPNEVEIAIDPNRLNAHGLSINELSERLRTLNFSISAGQIDDNGQRVRVQPVGEITDLQEMRDLVINAKGLRLGDIADVRLKPARMNYGRRLDGNPAVGLDIFKERSANLVDVSRAALAEVEAIRAQPSMRDVQIKVIDNQGKAVTSSLLELAEAGAVGLILSVTVLFFFLRHWPSTLMVTLAIPICFTITLGFMYFVGVTLNILTMMGLLLAVGMLVDNAVVVVESIYQERERMPGQPRLASIIGTRNVAIALSAGTLCHCIVFVPNLFGETNNISIFMAQIAITISVSLLASWLVAVSLIPMLSARMATPKLVHSQTGLIARLQRRYAQLLDWSLHHRGWSLLGILLVVLVSLVPMKLTKVDMFGGEGGKDIFIGYMWKGAYTYRQMSEEVARVESWIDQNRERLHVKQVYSWYSEQEGSSTVVTLDEKYAKDIKALQEELRKGLPKSARTDYFVGNQGGDGGGGGNQGVQVQLVGDSSSMLQEIGQEVVPLLAQRAELRDVRIDNGEKGGELKVRVDRERAAAFGFNAEQVASFVGLALRGAPMREFRRGDNEVPVWVRFAGAEQSSPEDLAGFSVRTGDGRSVPLLSLVTVDVGSSATQIGRTNRQTTLTIKANLAEKVTAPDGRKAMESVLKPMNFPAGYGFTFDGGDYGNDDEAMQQMVFNLLIALVMIYVVMAAVFESLLFPAAIMSGVLFSIFGVFWLFWITGTSFGIMSFIGILVLMGVVVNNGIVMIEHINNLRRSGMGRTQALVEGSRERLRPIMMTMGTAILAMVPISLTNTQMFGNGPEYAPMARAIAGGLAFSTVVSLLFLPTIYAVLDDLRNAVTRLIRRARGVEMVEPGAARL</sequence>
<feature type="transmembrane region" description="Helical" evidence="1">
    <location>
        <begin position="520"/>
        <end position="537"/>
    </location>
</feature>
<name>A0AAX1IH06_STEMA</name>
<feature type="transmembrane region" description="Helical" evidence="1">
    <location>
        <begin position="12"/>
        <end position="32"/>
    </location>
</feature>
<evidence type="ECO:0000313" key="3">
    <source>
        <dbReference type="Proteomes" id="UP000515598"/>
    </source>
</evidence>
<dbReference type="GO" id="GO:0042910">
    <property type="term" value="F:xenobiotic transmembrane transporter activity"/>
    <property type="evidence" value="ECO:0007669"/>
    <property type="project" value="TreeGrafter"/>
</dbReference>
<dbReference type="Gene3D" id="1.20.1640.10">
    <property type="entry name" value="Multidrug efflux transporter AcrB transmembrane domain"/>
    <property type="match status" value="2"/>
</dbReference>
<keyword evidence="1" id="KW-1133">Transmembrane helix</keyword>
<feature type="transmembrane region" description="Helical" evidence="1">
    <location>
        <begin position="429"/>
        <end position="449"/>
    </location>
</feature>
<dbReference type="PRINTS" id="PR00702">
    <property type="entry name" value="ACRIFLAVINRP"/>
</dbReference>
<dbReference type="InterPro" id="IPR027463">
    <property type="entry name" value="AcrB_DN_DC_subdom"/>
</dbReference>
<feature type="transmembrane region" description="Helical" evidence="1">
    <location>
        <begin position="357"/>
        <end position="377"/>
    </location>
</feature>
<feature type="transmembrane region" description="Helical" evidence="1">
    <location>
        <begin position="331"/>
        <end position="350"/>
    </location>
</feature>
<protein>
    <submittedName>
        <fullName evidence="2">AcrB/AcrD/AcrF family protein</fullName>
    </submittedName>
</protein>
<feature type="transmembrane region" description="Helical" evidence="1">
    <location>
        <begin position="843"/>
        <end position="862"/>
    </location>
</feature>
<feature type="transmembrane region" description="Helical" evidence="1">
    <location>
        <begin position="869"/>
        <end position="887"/>
    </location>
</feature>
<accession>A0AAX1IH06</accession>
<dbReference type="SUPFAM" id="SSF82866">
    <property type="entry name" value="Multidrug efflux transporter AcrB transmembrane domain"/>
    <property type="match status" value="2"/>
</dbReference>
<proteinExistence type="predicted"/>
<dbReference type="RefSeq" id="WP_154350577.1">
    <property type="nucleotide sequence ID" value="NZ_CP040433.1"/>
</dbReference>
<feature type="transmembrane region" description="Helical" evidence="1">
    <location>
        <begin position="978"/>
        <end position="1001"/>
    </location>
</feature>
<keyword evidence="1" id="KW-0812">Transmembrane</keyword>
<evidence type="ECO:0000313" key="2">
    <source>
        <dbReference type="EMBL" id="QNG79547.1"/>
    </source>
</evidence>
<feature type="transmembrane region" description="Helical" evidence="1">
    <location>
        <begin position="893"/>
        <end position="919"/>
    </location>
</feature>
<keyword evidence="1" id="KW-0472">Membrane</keyword>
<dbReference type="SUPFAM" id="SSF82693">
    <property type="entry name" value="Multidrug efflux transporter AcrB pore domain, PN1, PN2, PC1 and PC2 subdomains"/>
    <property type="match status" value="2"/>
</dbReference>
<dbReference type="Gene3D" id="3.30.70.1440">
    <property type="entry name" value="Multidrug efflux transporter AcrB pore domain"/>
    <property type="match status" value="1"/>
</dbReference>
<dbReference type="EMBL" id="CP060025">
    <property type="protein sequence ID" value="QNG79547.1"/>
    <property type="molecule type" value="Genomic_DNA"/>
</dbReference>
<organism evidence="2 3">
    <name type="scientific">Stenotrophomonas maltophilia</name>
    <name type="common">Pseudomonas maltophilia</name>
    <name type="synonym">Xanthomonas maltophilia</name>
    <dbReference type="NCBI Taxonomy" id="40324"/>
    <lineage>
        <taxon>Bacteria</taxon>
        <taxon>Pseudomonadati</taxon>
        <taxon>Pseudomonadota</taxon>
        <taxon>Gammaproteobacteria</taxon>
        <taxon>Lysobacterales</taxon>
        <taxon>Lysobacteraceae</taxon>
        <taxon>Stenotrophomonas</taxon>
        <taxon>Stenotrophomonas maltophilia group</taxon>
    </lineage>
</organism>